<keyword evidence="2" id="KW-1185">Reference proteome</keyword>
<sequence length="45" mass="5029">MMGLITFINKCTGIIELGLLEHPAAQEQVKAIKEEIIELDRKFSG</sequence>
<reference evidence="2" key="1">
    <citation type="journal article" date="2019" name="Int. J. Syst. Evol. Microbiol.">
        <title>The Global Catalogue of Microorganisms (GCM) 10K type strain sequencing project: providing services to taxonomists for standard genome sequencing and annotation.</title>
        <authorList>
            <consortium name="The Broad Institute Genomics Platform"/>
            <consortium name="The Broad Institute Genome Sequencing Center for Infectious Disease"/>
            <person name="Wu L."/>
            <person name="Ma J."/>
        </authorList>
    </citation>
    <scope>NUCLEOTIDE SEQUENCE [LARGE SCALE GENOMIC DNA]</scope>
    <source>
        <strain evidence="2">CGMCC 1.15394</strain>
    </source>
</reference>
<evidence type="ECO:0000313" key="2">
    <source>
        <dbReference type="Proteomes" id="UP000638462"/>
    </source>
</evidence>
<gene>
    <name evidence="1" type="ORF">GCM10008027_28810</name>
</gene>
<name>A0ABQ1TRU8_9GAMM</name>
<organism evidence="1 2">
    <name type="scientific">Pseudoalteromonas gelatinilytica</name>
    <dbReference type="NCBI Taxonomy" id="1703256"/>
    <lineage>
        <taxon>Bacteria</taxon>
        <taxon>Pseudomonadati</taxon>
        <taxon>Pseudomonadota</taxon>
        <taxon>Gammaproteobacteria</taxon>
        <taxon>Alteromonadales</taxon>
        <taxon>Pseudoalteromonadaceae</taxon>
        <taxon>Pseudoalteromonas</taxon>
    </lineage>
</organism>
<comment type="caution">
    <text evidence="1">The sequence shown here is derived from an EMBL/GenBank/DDBJ whole genome shotgun (WGS) entry which is preliminary data.</text>
</comment>
<accession>A0ABQ1TRU8</accession>
<protein>
    <submittedName>
        <fullName evidence="1">Uncharacterized protein</fullName>
    </submittedName>
</protein>
<evidence type="ECO:0000313" key="1">
    <source>
        <dbReference type="EMBL" id="GGF02163.1"/>
    </source>
</evidence>
<proteinExistence type="predicted"/>
<dbReference type="Proteomes" id="UP000638462">
    <property type="component" value="Unassembled WGS sequence"/>
</dbReference>
<dbReference type="RefSeq" id="WP_188729844.1">
    <property type="nucleotide sequence ID" value="NZ_BMIT01000011.1"/>
</dbReference>
<dbReference type="EMBL" id="BMIT01000011">
    <property type="protein sequence ID" value="GGF02163.1"/>
    <property type="molecule type" value="Genomic_DNA"/>
</dbReference>